<evidence type="ECO:0000313" key="2">
    <source>
        <dbReference type="Proteomes" id="UP000829196"/>
    </source>
</evidence>
<dbReference type="EMBL" id="JAGYWB010000013">
    <property type="protein sequence ID" value="KAI0500904.1"/>
    <property type="molecule type" value="Genomic_DNA"/>
</dbReference>
<evidence type="ECO:0000313" key="1">
    <source>
        <dbReference type="EMBL" id="KAI0500904.1"/>
    </source>
</evidence>
<accession>A0A8T3AXY4</accession>
<keyword evidence="2" id="KW-1185">Reference proteome</keyword>
<dbReference type="Proteomes" id="UP000829196">
    <property type="component" value="Unassembled WGS sequence"/>
</dbReference>
<sequence>MIIFYEEFDKLMKLQLKPTSINKGFQYILATRFKIEGENLDINSQSRNRCFLKY</sequence>
<gene>
    <name evidence="1" type="ORF">KFK09_019122</name>
</gene>
<comment type="caution">
    <text evidence="1">The sequence shown here is derived from an EMBL/GenBank/DDBJ whole genome shotgun (WGS) entry which is preliminary data.</text>
</comment>
<protein>
    <submittedName>
        <fullName evidence="1">Uncharacterized protein</fullName>
    </submittedName>
</protein>
<name>A0A8T3AXY4_DENNO</name>
<proteinExistence type="predicted"/>
<organism evidence="1 2">
    <name type="scientific">Dendrobium nobile</name>
    <name type="common">Orchid</name>
    <dbReference type="NCBI Taxonomy" id="94219"/>
    <lineage>
        <taxon>Eukaryota</taxon>
        <taxon>Viridiplantae</taxon>
        <taxon>Streptophyta</taxon>
        <taxon>Embryophyta</taxon>
        <taxon>Tracheophyta</taxon>
        <taxon>Spermatophyta</taxon>
        <taxon>Magnoliopsida</taxon>
        <taxon>Liliopsida</taxon>
        <taxon>Asparagales</taxon>
        <taxon>Orchidaceae</taxon>
        <taxon>Epidendroideae</taxon>
        <taxon>Malaxideae</taxon>
        <taxon>Dendrobiinae</taxon>
        <taxon>Dendrobium</taxon>
    </lineage>
</organism>
<reference evidence="1" key="1">
    <citation type="journal article" date="2022" name="Front. Genet.">
        <title>Chromosome-Scale Assembly of the Dendrobium nobile Genome Provides Insights Into the Molecular Mechanism of the Biosynthesis of the Medicinal Active Ingredient of Dendrobium.</title>
        <authorList>
            <person name="Xu Q."/>
            <person name="Niu S.-C."/>
            <person name="Li K.-L."/>
            <person name="Zheng P.-J."/>
            <person name="Zhang X.-J."/>
            <person name="Jia Y."/>
            <person name="Liu Y."/>
            <person name="Niu Y.-X."/>
            <person name="Yu L.-H."/>
            <person name="Chen D.-F."/>
            <person name="Zhang G.-Q."/>
        </authorList>
    </citation>
    <scope>NUCLEOTIDE SEQUENCE</scope>
    <source>
        <tissue evidence="1">Leaf</tissue>
    </source>
</reference>
<dbReference type="AlphaFoldDB" id="A0A8T3AXY4"/>